<dbReference type="PANTHER" id="PTHR43335:SF4">
    <property type="entry name" value="ABC TRANSPORTER, ATP-BINDING PROTEIN"/>
    <property type="match status" value="1"/>
</dbReference>
<dbReference type="SUPFAM" id="SSF52540">
    <property type="entry name" value="P-loop containing nucleoside triphosphate hydrolases"/>
    <property type="match status" value="1"/>
</dbReference>
<comment type="caution">
    <text evidence="6">The sequence shown here is derived from an EMBL/GenBank/DDBJ whole genome shotgun (WGS) entry which is preliminary data.</text>
</comment>
<feature type="domain" description="ABC transporter" evidence="5">
    <location>
        <begin position="2"/>
        <end position="227"/>
    </location>
</feature>
<protein>
    <submittedName>
        <fullName evidence="6">ATP-binding cassette domain-containing protein</fullName>
    </submittedName>
</protein>
<dbReference type="Gene3D" id="3.40.50.300">
    <property type="entry name" value="P-loop containing nucleotide triphosphate hydrolases"/>
    <property type="match status" value="1"/>
</dbReference>
<dbReference type="Proteomes" id="UP000308705">
    <property type="component" value="Unassembled WGS sequence"/>
</dbReference>
<dbReference type="GO" id="GO:0016887">
    <property type="term" value="F:ATP hydrolysis activity"/>
    <property type="evidence" value="ECO:0007669"/>
    <property type="project" value="InterPro"/>
</dbReference>
<dbReference type="OrthoDB" id="5116176at2"/>
<dbReference type="EMBL" id="SZQA01000047">
    <property type="protein sequence ID" value="TKK81154.1"/>
    <property type="molecule type" value="Genomic_DNA"/>
</dbReference>
<name>A0A4U3M092_9ACTN</name>
<keyword evidence="4 6" id="KW-0067">ATP-binding</keyword>
<gene>
    <name evidence="6" type="ORF">FDA94_33895</name>
</gene>
<evidence type="ECO:0000256" key="3">
    <source>
        <dbReference type="ARBA" id="ARBA00022741"/>
    </source>
</evidence>
<dbReference type="PROSITE" id="PS50893">
    <property type="entry name" value="ABC_TRANSPORTER_2"/>
    <property type="match status" value="1"/>
</dbReference>
<reference evidence="6 7" key="1">
    <citation type="submission" date="2019-04" db="EMBL/GenBank/DDBJ databases">
        <title>Herbidospora sp. NEAU-GS14.nov., a novel actinomycete isolated from soil.</title>
        <authorList>
            <person name="Han L."/>
        </authorList>
    </citation>
    <scope>NUCLEOTIDE SEQUENCE [LARGE SCALE GENOMIC DNA]</scope>
    <source>
        <strain evidence="6 7">NEAU-GS14</strain>
    </source>
</reference>
<evidence type="ECO:0000256" key="4">
    <source>
        <dbReference type="ARBA" id="ARBA00022840"/>
    </source>
</evidence>
<dbReference type="Pfam" id="PF00005">
    <property type="entry name" value="ABC_tran"/>
    <property type="match status" value="1"/>
</dbReference>
<dbReference type="InterPro" id="IPR003439">
    <property type="entry name" value="ABC_transporter-like_ATP-bd"/>
</dbReference>
<dbReference type="SMART" id="SM00382">
    <property type="entry name" value="AAA"/>
    <property type="match status" value="1"/>
</dbReference>
<dbReference type="GO" id="GO:0005524">
    <property type="term" value="F:ATP binding"/>
    <property type="evidence" value="ECO:0007669"/>
    <property type="project" value="UniProtKB-KW"/>
</dbReference>
<evidence type="ECO:0000256" key="1">
    <source>
        <dbReference type="ARBA" id="ARBA00005417"/>
    </source>
</evidence>
<keyword evidence="7" id="KW-1185">Reference proteome</keyword>
<evidence type="ECO:0000313" key="7">
    <source>
        <dbReference type="Proteomes" id="UP000308705"/>
    </source>
</evidence>
<evidence type="ECO:0000256" key="2">
    <source>
        <dbReference type="ARBA" id="ARBA00022448"/>
    </source>
</evidence>
<dbReference type="InterPro" id="IPR027417">
    <property type="entry name" value="P-loop_NTPase"/>
</dbReference>
<dbReference type="InterPro" id="IPR003593">
    <property type="entry name" value="AAA+_ATPase"/>
</dbReference>
<sequence length="299" mass="31663">MIEIIGLTKRYGTRTAVDDLTFTVRPGQVTGFLGPNGAGKSTTMRAILGLDRPDAGGVTVNGRGYAGLSRPMREVGALLDARAVHPRRTARNHLLCLAQTNGISAARVDEVLALVGLESVARNRAGGFSLGMGQRLGIAVALLGDPKVLLFDEPVNGLDPEGIKWIRELMRGLAAEGRTVLVSSHLMSEMAQTADHLIVIGRGRLIADIGVTEFVRQGQNVLVRAEGQESLIHRLAEAGATVTPGADGALIVTGLEAREIGRCALDAGVVLTELTPQRSLEQAYMDLTRDSVEFQTSAA</sequence>
<proteinExistence type="inferred from homology"/>
<organism evidence="6 7">
    <name type="scientific">Herbidospora galbida</name>
    <dbReference type="NCBI Taxonomy" id="2575442"/>
    <lineage>
        <taxon>Bacteria</taxon>
        <taxon>Bacillati</taxon>
        <taxon>Actinomycetota</taxon>
        <taxon>Actinomycetes</taxon>
        <taxon>Streptosporangiales</taxon>
        <taxon>Streptosporangiaceae</taxon>
        <taxon>Herbidospora</taxon>
    </lineage>
</organism>
<keyword evidence="3" id="KW-0547">Nucleotide-binding</keyword>
<evidence type="ECO:0000313" key="6">
    <source>
        <dbReference type="EMBL" id="TKK81154.1"/>
    </source>
</evidence>
<keyword evidence="2" id="KW-0813">Transport</keyword>
<dbReference type="AlphaFoldDB" id="A0A4U3M092"/>
<dbReference type="PANTHER" id="PTHR43335">
    <property type="entry name" value="ABC TRANSPORTER, ATP-BINDING PROTEIN"/>
    <property type="match status" value="1"/>
</dbReference>
<dbReference type="RefSeq" id="WP_137251145.1">
    <property type="nucleotide sequence ID" value="NZ_SZQA01000047.1"/>
</dbReference>
<accession>A0A4U3M092</accession>
<evidence type="ECO:0000259" key="5">
    <source>
        <dbReference type="PROSITE" id="PS50893"/>
    </source>
</evidence>
<comment type="similarity">
    <text evidence="1">Belongs to the ABC transporter superfamily.</text>
</comment>